<dbReference type="InterPro" id="IPR043135">
    <property type="entry name" value="Fur_C"/>
</dbReference>
<comment type="caution">
    <text evidence="11">The sequence shown here is derived from an EMBL/GenBank/DDBJ whole genome shotgun (WGS) entry which is preliminary data.</text>
</comment>
<keyword evidence="6" id="KW-0479">Metal-binding</keyword>
<evidence type="ECO:0000256" key="5">
    <source>
        <dbReference type="ARBA" id="ARBA00022491"/>
    </source>
</evidence>
<keyword evidence="9" id="KW-0238">DNA-binding</keyword>
<dbReference type="RefSeq" id="WP_189967922.1">
    <property type="nucleotide sequence ID" value="NZ_BMUA01000021.1"/>
</dbReference>
<evidence type="ECO:0000256" key="4">
    <source>
        <dbReference type="ARBA" id="ARBA00022490"/>
    </source>
</evidence>
<gene>
    <name evidence="11" type="ORF">Sviol_46580</name>
</gene>
<dbReference type="PANTHER" id="PTHR33202:SF2">
    <property type="entry name" value="FERRIC UPTAKE REGULATION PROTEIN"/>
    <property type="match status" value="1"/>
</dbReference>
<keyword evidence="5" id="KW-0678">Repressor</keyword>
<name>A0ABQ3QSJ7_9ACTN</name>
<evidence type="ECO:0000313" key="12">
    <source>
        <dbReference type="Proteomes" id="UP001050808"/>
    </source>
</evidence>
<keyword evidence="8" id="KW-0805">Transcription regulation</keyword>
<keyword evidence="10" id="KW-0804">Transcription</keyword>
<dbReference type="Pfam" id="PF01475">
    <property type="entry name" value="FUR"/>
    <property type="match status" value="1"/>
</dbReference>
<comment type="similarity">
    <text evidence="2">Belongs to the Fur family.</text>
</comment>
<dbReference type="InterPro" id="IPR002481">
    <property type="entry name" value="FUR"/>
</dbReference>
<dbReference type="EMBL" id="BNDY01000017">
    <property type="protein sequence ID" value="GHI40250.1"/>
    <property type="molecule type" value="Genomic_DNA"/>
</dbReference>
<evidence type="ECO:0000256" key="10">
    <source>
        <dbReference type="ARBA" id="ARBA00023163"/>
    </source>
</evidence>
<sequence length="139" mass="14970">MVTSPADDVTLIGRRTAQRATVLAALIQAGGFVGARALHASLQRDGSHIGLSTVYRTLGALADAGRADVVRDRGGERLYRHRPSAEHRHYLLCRACGMSMPIDSAAVETWAEHIARSSGFAEVEHTVELTGLCPDCRPH</sequence>
<evidence type="ECO:0000256" key="1">
    <source>
        <dbReference type="ARBA" id="ARBA00004496"/>
    </source>
</evidence>
<comment type="subcellular location">
    <subcellularLocation>
        <location evidence="1">Cytoplasm</location>
    </subcellularLocation>
</comment>
<evidence type="ECO:0000256" key="7">
    <source>
        <dbReference type="ARBA" id="ARBA00022833"/>
    </source>
</evidence>
<dbReference type="Gene3D" id="3.30.1490.190">
    <property type="match status" value="1"/>
</dbReference>
<protein>
    <submittedName>
        <fullName evidence="11">Transcriptional repressor</fullName>
    </submittedName>
</protein>
<dbReference type="CDD" id="cd07153">
    <property type="entry name" value="Fur_like"/>
    <property type="match status" value="1"/>
</dbReference>
<keyword evidence="4" id="KW-0963">Cytoplasm</keyword>
<comment type="subunit">
    <text evidence="3">Homodimer.</text>
</comment>
<evidence type="ECO:0000313" key="11">
    <source>
        <dbReference type="EMBL" id="GHI40250.1"/>
    </source>
</evidence>
<keyword evidence="7" id="KW-0862">Zinc</keyword>
<dbReference type="InterPro" id="IPR036388">
    <property type="entry name" value="WH-like_DNA-bd_sf"/>
</dbReference>
<reference evidence="11" key="1">
    <citation type="submission" date="2024-05" db="EMBL/GenBank/DDBJ databases">
        <title>Whole genome shotgun sequence of Streptomyces violascens NBRC 12920.</title>
        <authorList>
            <person name="Komaki H."/>
            <person name="Tamura T."/>
        </authorList>
    </citation>
    <scope>NUCLEOTIDE SEQUENCE</scope>
    <source>
        <strain evidence="11">NBRC 12920</strain>
    </source>
</reference>
<proteinExistence type="inferred from homology"/>
<dbReference type="Gene3D" id="1.10.10.10">
    <property type="entry name" value="Winged helix-like DNA-binding domain superfamily/Winged helix DNA-binding domain"/>
    <property type="match status" value="1"/>
</dbReference>
<dbReference type="InterPro" id="IPR036390">
    <property type="entry name" value="WH_DNA-bd_sf"/>
</dbReference>
<keyword evidence="12" id="KW-1185">Reference proteome</keyword>
<evidence type="ECO:0000256" key="3">
    <source>
        <dbReference type="ARBA" id="ARBA00011738"/>
    </source>
</evidence>
<dbReference type="PANTHER" id="PTHR33202">
    <property type="entry name" value="ZINC UPTAKE REGULATION PROTEIN"/>
    <property type="match status" value="1"/>
</dbReference>
<dbReference type="Proteomes" id="UP001050808">
    <property type="component" value="Unassembled WGS sequence"/>
</dbReference>
<accession>A0ABQ3QSJ7</accession>
<evidence type="ECO:0000256" key="6">
    <source>
        <dbReference type="ARBA" id="ARBA00022723"/>
    </source>
</evidence>
<evidence type="ECO:0000256" key="9">
    <source>
        <dbReference type="ARBA" id="ARBA00023125"/>
    </source>
</evidence>
<evidence type="ECO:0000256" key="2">
    <source>
        <dbReference type="ARBA" id="ARBA00007957"/>
    </source>
</evidence>
<evidence type="ECO:0000256" key="8">
    <source>
        <dbReference type="ARBA" id="ARBA00023015"/>
    </source>
</evidence>
<dbReference type="SUPFAM" id="SSF46785">
    <property type="entry name" value="Winged helix' DNA-binding domain"/>
    <property type="match status" value="1"/>
</dbReference>
<organism evidence="11 12">
    <name type="scientific">Streptomyces violascens</name>
    <dbReference type="NCBI Taxonomy" id="67381"/>
    <lineage>
        <taxon>Bacteria</taxon>
        <taxon>Bacillati</taxon>
        <taxon>Actinomycetota</taxon>
        <taxon>Actinomycetes</taxon>
        <taxon>Kitasatosporales</taxon>
        <taxon>Streptomycetaceae</taxon>
        <taxon>Streptomyces</taxon>
    </lineage>
</organism>